<dbReference type="RefSeq" id="XP_025368733.1">
    <property type="nucleotide sequence ID" value="XM_025517078.1"/>
</dbReference>
<dbReference type="OrthoDB" id="2257100at2759"/>
<dbReference type="SUPFAM" id="SSF57959">
    <property type="entry name" value="Leucine zipper domain"/>
    <property type="match status" value="1"/>
</dbReference>
<dbReference type="Pfam" id="PF07716">
    <property type="entry name" value="bZIP_2"/>
    <property type="match status" value="1"/>
</dbReference>
<feature type="compositionally biased region" description="Polar residues" evidence="2">
    <location>
        <begin position="510"/>
        <end position="522"/>
    </location>
</feature>
<evidence type="ECO:0000313" key="5">
    <source>
        <dbReference type="Proteomes" id="UP000245783"/>
    </source>
</evidence>
<feature type="compositionally biased region" description="Polar residues" evidence="2">
    <location>
        <begin position="223"/>
        <end position="246"/>
    </location>
</feature>
<dbReference type="CDD" id="cd12193">
    <property type="entry name" value="bZIP_GCN4"/>
    <property type="match status" value="1"/>
</dbReference>
<evidence type="ECO:0000259" key="3">
    <source>
        <dbReference type="PROSITE" id="PS00036"/>
    </source>
</evidence>
<feature type="compositionally biased region" description="Low complexity" evidence="2">
    <location>
        <begin position="125"/>
        <end position="135"/>
    </location>
</feature>
<dbReference type="InParanoid" id="A0A316VYV1"/>
<feature type="region of interest" description="Disordered" evidence="2">
    <location>
        <begin position="43"/>
        <end position="144"/>
    </location>
</feature>
<dbReference type="PROSITE" id="PS00036">
    <property type="entry name" value="BZIP_BASIC"/>
    <property type="match status" value="1"/>
</dbReference>
<reference evidence="4 5" key="1">
    <citation type="journal article" date="2018" name="Mol. Biol. Evol.">
        <title>Broad Genomic Sampling Reveals a Smut Pathogenic Ancestry of the Fungal Clade Ustilaginomycotina.</title>
        <authorList>
            <person name="Kijpornyongpan T."/>
            <person name="Mondo S.J."/>
            <person name="Barry K."/>
            <person name="Sandor L."/>
            <person name="Lee J."/>
            <person name="Lipzen A."/>
            <person name="Pangilinan J."/>
            <person name="LaButti K."/>
            <person name="Hainaut M."/>
            <person name="Henrissat B."/>
            <person name="Grigoriev I.V."/>
            <person name="Spatafora J.W."/>
            <person name="Aime M.C."/>
        </authorList>
    </citation>
    <scope>NUCLEOTIDE SEQUENCE [LARGE SCALE GENOMIC DNA]</scope>
    <source>
        <strain evidence="4 5">MCA 4658</strain>
    </source>
</reference>
<dbReference type="InterPro" id="IPR046347">
    <property type="entry name" value="bZIP_sf"/>
</dbReference>
<feature type="region of interest" description="Disordered" evidence="2">
    <location>
        <begin position="161"/>
        <end position="193"/>
    </location>
</feature>
<feature type="compositionally biased region" description="Low complexity" evidence="2">
    <location>
        <begin position="490"/>
        <end position="500"/>
    </location>
</feature>
<proteinExistence type="predicted"/>
<feature type="coiled-coil region" evidence="1">
    <location>
        <begin position="601"/>
        <end position="628"/>
    </location>
</feature>
<dbReference type="InterPro" id="IPR004827">
    <property type="entry name" value="bZIP"/>
</dbReference>
<protein>
    <recommendedName>
        <fullName evidence="3">BZIP domain-containing protein</fullName>
    </recommendedName>
</protein>
<dbReference type="Proteomes" id="UP000245783">
    <property type="component" value="Unassembled WGS sequence"/>
</dbReference>
<dbReference type="AlphaFoldDB" id="A0A316VYV1"/>
<feature type="compositionally biased region" description="Low complexity" evidence="2">
    <location>
        <begin position="170"/>
        <end position="193"/>
    </location>
</feature>
<keyword evidence="1" id="KW-0175">Coiled coil</keyword>
<organism evidence="4 5">
    <name type="scientific">Ceraceosorus guamensis</name>
    <dbReference type="NCBI Taxonomy" id="1522189"/>
    <lineage>
        <taxon>Eukaryota</taxon>
        <taxon>Fungi</taxon>
        <taxon>Dikarya</taxon>
        <taxon>Basidiomycota</taxon>
        <taxon>Ustilaginomycotina</taxon>
        <taxon>Exobasidiomycetes</taxon>
        <taxon>Ceraceosorales</taxon>
        <taxon>Ceraceosoraceae</taxon>
        <taxon>Ceraceosorus</taxon>
    </lineage>
</organism>
<feature type="domain" description="BZIP" evidence="3">
    <location>
        <begin position="589"/>
        <end position="603"/>
    </location>
</feature>
<feature type="region of interest" description="Disordered" evidence="2">
    <location>
        <begin position="490"/>
        <end position="567"/>
    </location>
</feature>
<feature type="compositionally biased region" description="Low complexity" evidence="2">
    <location>
        <begin position="53"/>
        <end position="63"/>
    </location>
</feature>
<sequence length="648" mass="69747">MRASIVSTLSRRWLVRLQTQPPSTQAVGEIPLGALYSELHTDPPPWSSPLNQPAYPADHNNNPPDHPYPSSPVNFTKLTSHASSNPHHSATLTSYPGRPQPSPSWPQSINAPLNSSSNTHLNKHSSNASPLVVAPSPSPTPSTLDIIQQLLNNHQNRDFSKSSASLVGHQQGSTSGQTSQLPPHASHQHQQQANLQPLPSYLNRPYARSQTNSFKLPQHRQRSLQVPQQTSHQPRSAPPTSDSARFPQNVQNLDQAQYQRLLLQAFASVPSNSASQSHVSASSPYFLAPLPPHLARAIHTMTTSTPAQVTSSPAIADISNPATKSIEDESFSLGPMSADDPAWLGHGLGRPEDDFFSSPEWTDPSPALTSSLSFDAHSSYDPSPLLADNYEGELPELAGFPLFGPAPPDASSSTDGSAQVSPVQALQREFAAHMSADADFTLFPESEASAASPGRRSQMAFSREVEDPALKLLRALSSSALPTVSPEASAAAAPTACASPQEISLDRSRSTPTPEVSFNQLASSSSTSGREGSALERRGVKRRSQAELLPMDAPIQSRKYSAPSATSRRDAFLEEEAAIAAETDAVKAKRMSNTLSARRSRLRKQKEQQAFTDRITELEEEVAMWKRRCLAAEAGRLSDADAEGSDDA</sequence>
<evidence type="ECO:0000313" key="4">
    <source>
        <dbReference type="EMBL" id="PWN41573.1"/>
    </source>
</evidence>
<dbReference type="GO" id="GO:0003700">
    <property type="term" value="F:DNA-binding transcription factor activity"/>
    <property type="evidence" value="ECO:0007669"/>
    <property type="project" value="InterPro"/>
</dbReference>
<keyword evidence="5" id="KW-1185">Reference proteome</keyword>
<evidence type="ECO:0000256" key="2">
    <source>
        <dbReference type="SAM" id="MobiDB-lite"/>
    </source>
</evidence>
<feature type="compositionally biased region" description="Polar residues" evidence="2">
    <location>
        <begin position="105"/>
        <end position="120"/>
    </location>
</feature>
<dbReference type="EMBL" id="KZ819391">
    <property type="protein sequence ID" value="PWN41573.1"/>
    <property type="molecule type" value="Genomic_DNA"/>
</dbReference>
<dbReference type="STRING" id="1522189.A0A316VYV1"/>
<feature type="compositionally biased region" description="Polar residues" evidence="2">
    <location>
        <begin position="73"/>
        <end position="94"/>
    </location>
</feature>
<name>A0A316VYV1_9BASI</name>
<dbReference type="GeneID" id="37038948"/>
<feature type="region of interest" description="Disordered" evidence="2">
    <location>
        <begin position="213"/>
        <end position="246"/>
    </location>
</feature>
<evidence type="ECO:0000256" key="1">
    <source>
        <dbReference type="SAM" id="Coils"/>
    </source>
</evidence>
<accession>A0A316VYV1</accession>
<gene>
    <name evidence="4" type="ORF">IE81DRAFT_367385</name>
</gene>
<dbReference type="Gene3D" id="3.30.160.60">
    <property type="entry name" value="Classic Zinc Finger"/>
    <property type="match status" value="1"/>
</dbReference>